<evidence type="ECO:0000313" key="3">
    <source>
        <dbReference type="EMBL" id="MCR0231774.1"/>
    </source>
</evidence>
<feature type="transmembrane region" description="Helical" evidence="1">
    <location>
        <begin position="69"/>
        <end position="86"/>
    </location>
</feature>
<feature type="transmembrane region" description="Helical" evidence="1">
    <location>
        <begin position="39"/>
        <end position="57"/>
    </location>
</feature>
<keyword evidence="1" id="KW-1133">Transmembrane helix</keyword>
<feature type="transmembrane region" description="Helical" evidence="1">
    <location>
        <begin position="92"/>
        <end position="109"/>
    </location>
</feature>
<dbReference type="Proteomes" id="UP001203972">
    <property type="component" value="Unassembled WGS sequence"/>
</dbReference>
<keyword evidence="1" id="KW-0472">Membrane</keyword>
<name>A0A099I2G4_CLOIN</name>
<evidence type="ECO:0000313" key="5">
    <source>
        <dbReference type="Proteomes" id="UP000030008"/>
    </source>
</evidence>
<accession>A0A099I2G4</accession>
<dbReference type="Pfam" id="PF05437">
    <property type="entry name" value="AzlD"/>
    <property type="match status" value="1"/>
</dbReference>
<evidence type="ECO:0000313" key="4">
    <source>
        <dbReference type="EMBL" id="QJA03951.1"/>
    </source>
</evidence>
<dbReference type="EMBL" id="JQIF01000162">
    <property type="protein sequence ID" value="KGJ51063.1"/>
    <property type="molecule type" value="Genomic_DNA"/>
</dbReference>
<dbReference type="Proteomes" id="UP000030008">
    <property type="component" value="Unassembled WGS sequence"/>
</dbReference>
<dbReference type="EMBL" id="CP048838">
    <property type="protein sequence ID" value="QJA03951.1"/>
    <property type="molecule type" value="Genomic_DNA"/>
</dbReference>
<dbReference type="PIRSF" id="PIRSF003203">
    <property type="entry name" value="AzlD"/>
    <property type="match status" value="1"/>
</dbReference>
<evidence type="ECO:0000313" key="2">
    <source>
        <dbReference type="EMBL" id="KGJ51063.1"/>
    </source>
</evidence>
<dbReference type="GeneID" id="61927198"/>
<keyword evidence="1" id="KW-0812">Transmembrane</keyword>
<gene>
    <name evidence="2" type="ORF">CIAN88_22755</name>
    <name evidence="4" type="ORF">G4D54_16635</name>
    <name evidence="3" type="ORF">MKC95_03225</name>
</gene>
<dbReference type="Proteomes" id="UP000503330">
    <property type="component" value="Chromosome"/>
</dbReference>
<dbReference type="EMBL" id="JAKTMA010000004">
    <property type="protein sequence ID" value="MCR0231774.1"/>
    <property type="molecule type" value="Genomic_DNA"/>
</dbReference>
<dbReference type="AlphaFoldDB" id="A0A099I2G4"/>
<reference evidence="3" key="3">
    <citation type="journal article" date="2022" name="Clin. Infect. Dis.">
        <title>Association between Clostridium innocuum and antibiotic-associated diarrhea in adults and children: A cross-sectional study and comparative genomics analysis.</title>
        <authorList>
            <person name="Cherny K.E."/>
            <person name="Muscat E.B."/>
            <person name="Balaji A."/>
            <person name="Mukherjee J."/>
            <person name="Ozer E.A."/>
            <person name="Angarone M.P."/>
            <person name="Hauser A.R."/>
            <person name="Sichel J.S."/>
            <person name="Amponsah E."/>
            <person name="Kociolek L.K."/>
        </authorList>
    </citation>
    <scope>NUCLEOTIDE SEQUENCE</scope>
    <source>
        <strain evidence="3">NU1-AC-029v</strain>
    </source>
</reference>
<proteinExistence type="predicted"/>
<reference evidence="4 6" key="2">
    <citation type="submission" date="2020-02" db="EMBL/GenBank/DDBJ databases">
        <authorList>
            <person name="Kociolek L.K."/>
            <person name="Ozer E.A."/>
        </authorList>
    </citation>
    <scope>NUCLEOTIDE SEQUENCE [LARGE SCALE GENOMIC DNA]</scope>
    <source>
        <strain evidence="4 6">ATCC 14501</strain>
    </source>
</reference>
<evidence type="ECO:0000313" key="6">
    <source>
        <dbReference type="Proteomes" id="UP000503330"/>
    </source>
</evidence>
<dbReference type="InterPro" id="IPR008407">
    <property type="entry name" value="Brnchd-chn_aa_trnsp_AzlD"/>
</dbReference>
<organism evidence="2 5">
    <name type="scientific">Clostridium innocuum</name>
    <dbReference type="NCBI Taxonomy" id="1522"/>
    <lineage>
        <taxon>Bacteria</taxon>
        <taxon>Bacillati</taxon>
        <taxon>Bacillota</taxon>
        <taxon>Clostridia</taxon>
        <taxon>Eubacteriales</taxon>
        <taxon>Clostridiaceae</taxon>
        <taxon>Clostridium</taxon>
    </lineage>
</organism>
<protein>
    <submittedName>
        <fullName evidence="3">AzlD domain-containing protein</fullName>
    </submittedName>
    <submittedName>
        <fullName evidence="2">Branched-chain amino acid transporter AzlD</fullName>
    </submittedName>
</protein>
<reference evidence="2 5" key="1">
    <citation type="submission" date="2014-08" db="EMBL/GenBank/DDBJ databases">
        <title>Clostridium innocuum, an unnegligible vancomycin-resistant pathogen causing extra-intestinal infections.</title>
        <authorList>
            <person name="Feng Y."/>
            <person name="Chiu C.-H."/>
        </authorList>
    </citation>
    <scope>NUCLEOTIDE SEQUENCE [LARGE SCALE GENOMIC DNA]</scope>
    <source>
        <strain evidence="2 5">AN88</strain>
    </source>
</reference>
<evidence type="ECO:0000256" key="1">
    <source>
        <dbReference type="SAM" id="Phobius"/>
    </source>
</evidence>
<dbReference type="RefSeq" id="WP_002609431.1">
    <property type="nucleotide sequence ID" value="NZ_AP025565.1"/>
</dbReference>
<sequence>MIGITDSLLIIAVAAVCTFLTRALPFMIFKNAEALPRKIVYLGNVLPMAIMLCLIVYCVRNTSFFQYPYGLPELLGIGSVVLLHVWKRNNMISIIGGTLLYMVLVQLVFV</sequence>